<evidence type="ECO:0000256" key="4">
    <source>
        <dbReference type="ARBA" id="ARBA00022777"/>
    </source>
</evidence>
<dbReference type="InterPro" id="IPR001245">
    <property type="entry name" value="Ser-Thr/Tyr_kinase_cat_dom"/>
</dbReference>
<comment type="catalytic activity">
    <reaction evidence="7 10">
        <text>L-tyrosyl-[protein] + ATP = O-phospho-L-tyrosyl-[protein] + ADP + H(+)</text>
        <dbReference type="Rhea" id="RHEA:10596"/>
        <dbReference type="Rhea" id="RHEA-COMP:10136"/>
        <dbReference type="Rhea" id="RHEA-COMP:20101"/>
        <dbReference type="ChEBI" id="CHEBI:15378"/>
        <dbReference type="ChEBI" id="CHEBI:30616"/>
        <dbReference type="ChEBI" id="CHEBI:46858"/>
        <dbReference type="ChEBI" id="CHEBI:61978"/>
        <dbReference type="ChEBI" id="CHEBI:456216"/>
        <dbReference type="EC" id="2.7.10.2"/>
    </reaction>
</comment>
<feature type="region of interest" description="Disordered" evidence="12">
    <location>
        <begin position="169"/>
        <end position="211"/>
    </location>
</feature>
<dbReference type="CDD" id="cd10361">
    <property type="entry name" value="SH2_Fps_family"/>
    <property type="match status" value="1"/>
</dbReference>
<dbReference type="InterPro" id="IPR011009">
    <property type="entry name" value="Kinase-like_dom_sf"/>
</dbReference>
<dbReference type="Gene3D" id="3.30.505.10">
    <property type="entry name" value="SH2 domain"/>
    <property type="match status" value="1"/>
</dbReference>
<dbReference type="CDD" id="cd05041">
    <property type="entry name" value="PTKc_Fes_like"/>
    <property type="match status" value="1"/>
</dbReference>
<dbReference type="EMBL" id="VSWD01000008">
    <property type="protein sequence ID" value="KAK3094991.1"/>
    <property type="molecule type" value="Genomic_DNA"/>
</dbReference>
<dbReference type="InterPro" id="IPR000719">
    <property type="entry name" value="Prot_kinase_dom"/>
</dbReference>
<dbReference type="InterPro" id="IPR036860">
    <property type="entry name" value="SH2_dom_sf"/>
</dbReference>
<keyword evidence="4 10" id="KW-0418">Kinase</keyword>
<dbReference type="SUPFAM" id="SSF55550">
    <property type="entry name" value="SH2 domain"/>
    <property type="match status" value="1"/>
</dbReference>
<evidence type="ECO:0000259" key="13">
    <source>
        <dbReference type="PROSITE" id="PS50001"/>
    </source>
</evidence>
<dbReference type="InterPro" id="IPR020635">
    <property type="entry name" value="Tyr_kinase_cat_dom"/>
</dbReference>
<dbReference type="PRINTS" id="PR00401">
    <property type="entry name" value="SH2DOMAIN"/>
</dbReference>
<comment type="caution">
    <text evidence="15">The sequence shown here is derived from an EMBL/GenBank/DDBJ whole genome shotgun (WGS) entry which is preliminary data.</text>
</comment>
<dbReference type="PROSITE" id="PS50011">
    <property type="entry name" value="PROTEIN_KINASE_DOM"/>
    <property type="match status" value="1"/>
</dbReference>
<dbReference type="GO" id="GO:0005524">
    <property type="term" value="F:ATP binding"/>
    <property type="evidence" value="ECO:0007669"/>
    <property type="project" value="UniProtKB-UniRule"/>
</dbReference>
<feature type="domain" description="SH2" evidence="13">
    <location>
        <begin position="221"/>
        <end position="314"/>
    </location>
</feature>
<dbReference type="EC" id="2.7.10.2" evidence="10"/>
<feature type="compositionally biased region" description="Low complexity" evidence="12">
    <location>
        <begin position="192"/>
        <end position="211"/>
    </location>
</feature>
<dbReference type="SMART" id="SM00252">
    <property type="entry name" value="SH2"/>
    <property type="match status" value="1"/>
</dbReference>
<dbReference type="GO" id="GO:0004715">
    <property type="term" value="F:non-membrane spanning protein tyrosine kinase activity"/>
    <property type="evidence" value="ECO:0007669"/>
    <property type="project" value="UniProtKB-EC"/>
</dbReference>
<dbReference type="FunFam" id="1.10.510.10:FF:000212">
    <property type="entry name" value="Tyrosine-protein kinase"/>
    <property type="match status" value="1"/>
</dbReference>
<protein>
    <recommendedName>
        <fullName evidence="10">Tyrosine-protein kinase</fullName>
        <ecNumber evidence="10">2.7.10.2</ecNumber>
    </recommendedName>
</protein>
<gene>
    <name evidence="15" type="ORF">FSP39_008824</name>
</gene>
<keyword evidence="11" id="KW-0175">Coiled coil</keyword>
<dbReference type="InterPro" id="IPR000980">
    <property type="entry name" value="SH2"/>
</dbReference>
<evidence type="ECO:0000256" key="1">
    <source>
        <dbReference type="ARBA" id="ARBA00022553"/>
    </source>
</evidence>
<keyword evidence="2 10" id="KW-0808">Transferase</keyword>
<evidence type="ECO:0000256" key="6">
    <source>
        <dbReference type="ARBA" id="ARBA00023137"/>
    </source>
</evidence>
<evidence type="ECO:0000256" key="10">
    <source>
        <dbReference type="RuleBase" id="RU362096"/>
    </source>
</evidence>
<keyword evidence="1" id="KW-0597">Phosphoprotein</keyword>
<proteinExistence type="inferred from homology"/>
<dbReference type="InterPro" id="IPR017441">
    <property type="entry name" value="Protein_kinase_ATP_BS"/>
</dbReference>
<dbReference type="Pfam" id="PF00017">
    <property type="entry name" value="SH2"/>
    <property type="match status" value="1"/>
</dbReference>
<reference evidence="15" key="1">
    <citation type="submission" date="2019-08" db="EMBL/GenBank/DDBJ databases">
        <title>The improved chromosome-level genome for the pearl oyster Pinctada fucata martensii using PacBio sequencing and Hi-C.</title>
        <authorList>
            <person name="Zheng Z."/>
        </authorList>
    </citation>
    <scope>NUCLEOTIDE SEQUENCE</scope>
    <source>
        <strain evidence="15">ZZ-2019</strain>
        <tissue evidence="15">Adductor muscle</tissue>
    </source>
</reference>
<dbReference type="InterPro" id="IPR035849">
    <property type="entry name" value="Fes/Fps/Fer_SH2"/>
</dbReference>
<comment type="similarity">
    <text evidence="10">Belongs to the protein kinase superfamily. Tyr protein kinase family.</text>
</comment>
<dbReference type="AlphaFoldDB" id="A0AA88Y606"/>
<dbReference type="InterPro" id="IPR050198">
    <property type="entry name" value="Non-receptor_tyrosine_kinases"/>
</dbReference>
<keyword evidence="5 9" id="KW-0067">ATP-binding</keyword>
<accession>A0AA88Y606</accession>
<dbReference type="PANTHER" id="PTHR24418">
    <property type="entry name" value="TYROSINE-PROTEIN KINASE"/>
    <property type="match status" value="1"/>
</dbReference>
<name>A0AA88Y606_PINIB</name>
<dbReference type="SUPFAM" id="SSF56112">
    <property type="entry name" value="Protein kinase-like (PK-like)"/>
    <property type="match status" value="1"/>
</dbReference>
<dbReference type="PROSITE" id="PS00109">
    <property type="entry name" value="PROTEIN_KINASE_TYR"/>
    <property type="match status" value="1"/>
</dbReference>
<evidence type="ECO:0000259" key="14">
    <source>
        <dbReference type="PROSITE" id="PS50011"/>
    </source>
</evidence>
<sequence>MPLETWKNSQFCGFWTLEGQLLQIINSFVECSYYTKNYRKEDLTETESQMENVMKEKQENYNLAQEQLKQFGPTKQQDREYLDQKQEVAKLRYELNDEQGKVCVKQHLLKEVTEVLDKAGDDLPDVLDFSMDSDRQDDTSTMSSSSNHHSSALGGGLKKIKSLGGAFTKRSKSTVDEKSNVSSYEDNEISQSSNGPVSDSASASSSQFQSNGSLPLEEEEWFHGVLPREEVQRLLCNDGDFLVRESKNRKTNETQYVLSAFWQGHRHFIIQYSDHEGWRFEGRPFPTIGELVRHQHKSGEPVTTKSKTILKSPILREQWQLRNDDISLEMKIGNGNFGEVYKGVYKPKNLVVAVKTCRDTLSDDQRKKFLQEGRILKQYDHENIVRFIGIAAQRQPVMIVMEYVAGGALLGFLRKNGKAQTKKQLTKMCEDAGSGMAYLESKNCIHRDLAARNCLVGDQSVVKISDFGMSREEEEYTVSDGLKQIPIKWTAPEALMYGKYTSLCDVWSFGILMWEVFSSGQTPYPGQTNNQAREKIDAGYRMPAPEGTPPTCYDLMLKCWEKNPADRPHFAGIVKELKSIGKKL</sequence>
<keyword evidence="16" id="KW-1185">Reference proteome</keyword>
<organism evidence="15 16">
    <name type="scientific">Pinctada imbricata</name>
    <name type="common">Atlantic pearl-oyster</name>
    <name type="synonym">Pinctada martensii</name>
    <dbReference type="NCBI Taxonomy" id="66713"/>
    <lineage>
        <taxon>Eukaryota</taxon>
        <taxon>Metazoa</taxon>
        <taxon>Spiralia</taxon>
        <taxon>Lophotrochozoa</taxon>
        <taxon>Mollusca</taxon>
        <taxon>Bivalvia</taxon>
        <taxon>Autobranchia</taxon>
        <taxon>Pteriomorphia</taxon>
        <taxon>Pterioida</taxon>
        <taxon>Pterioidea</taxon>
        <taxon>Pteriidae</taxon>
        <taxon>Pinctada</taxon>
    </lineage>
</organism>
<feature type="region of interest" description="Disordered" evidence="12">
    <location>
        <begin position="123"/>
        <end position="156"/>
    </location>
</feature>
<dbReference type="Gene3D" id="1.10.510.10">
    <property type="entry name" value="Transferase(Phosphotransferase) domain 1"/>
    <property type="match status" value="1"/>
</dbReference>
<evidence type="ECO:0000256" key="9">
    <source>
        <dbReference type="PROSITE-ProRule" id="PRU10141"/>
    </source>
</evidence>
<evidence type="ECO:0000256" key="7">
    <source>
        <dbReference type="ARBA" id="ARBA00051245"/>
    </source>
</evidence>
<dbReference type="PRINTS" id="PR00109">
    <property type="entry name" value="TYRKINASE"/>
</dbReference>
<feature type="coiled-coil region" evidence="11">
    <location>
        <begin position="40"/>
        <end position="67"/>
    </location>
</feature>
<evidence type="ECO:0000256" key="5">
    <source>
        <dbReference type="ARBA" id="ARBA00022840"/>
    </source>
</evidence>
<dbReference type="Pfam" id="PF07714">
    <property type="entry name" value="PK_Tyr_Ser-Thr"/>
    <property type="match status" value="1"/>
</dbReference>
<dbReference type="InterPro" id="IPR008266">
    <property type="entry name" value="Tyr_kinase_AS"/>
</dbReference>
<keyword evidence="8" id="KW-0727">SH2 domain</keyword>
<dbReference type="PROSITE" id="PS00107">
    <property type="entry name" value="PROTEIN_KINASE_ATP"/>
    <property type="match status" value="1"/>
</dbReference>
<keyword evidence="3 9" id="KW-0547">Nucleotide-binding</keyword>
<keyword evidence="6 10" id="KW-0829">Tyrosine-protein kinase</keyword>
<evidence type="ECO:0000256" key="2">
    <source>
        <dbReference type="ARBA" id="ARBA00022679"/>
    </source>
</evidence>
<feature type="domain" description="Protein kinase" evidence="14">
    <location>
        <begin position="326"/>
        <end position="580"/>
    </location>
</feature>
<evidence type="ECO:0000256" key="12">
    <source>
        <dbReference type="SAM" id="MobiDB-lite"/>
    </source>
</evidence>
<dbReference type="Gene3D" id="3.30.200.20">
    <property type="entry name" value="Phosphorylase Kinase, domain 1"/>
    <property type="match status" value="1"/>
</dbReference>
<evidence type="ECO:0000313" key="15">
    <source>
        <dbReference type="EMBL" id="KAK3094991.1"/>
    </source>
</evidence>
<evidence type="ECO:0000256" key="11">
    <source>
        <dbReference type="SAM" id="Coils"/>
    </source>
</evidence>
<dbReference type="SMART" id="SM00219">
    <property type="entry name" value="TyrKc"/>
    <property type="match status" value="1"/>
</dbReference>
<dbReference type="FunFam" id="3.30.505.10:FF:000051">
    <property type="entry name" value="Tyrosine-protein kinase"/>
    <property type="match status" value="1"/>
</dbReference>
<evidence type="ECO:0000256" key="3">
    <source>
        <dbReference type="ARBA" id="ARBA00022741"/>
    </source>
</evidence>
<dbReference type="Proteomes" id="UP001186944">
    <property type="component" value="Unassembled WGS sequence"/>
</dbReference>
<dbReference type="FunFam" id="3.30.200.20:FF:000089">
    <property type="entry name" value="Tyrosine-protein kinase"/>
    <property type="match status" value="1"/>
</dbReference>
<evidence type="ECO:0000313" key="16">
    <source>
        <dbReference type="Proteomes" id="UP001186944"/>
    </source>
</evidence>
<feature type="binding site" evidence="9">
    <location>
        <position position="355"/>
    </location>
    <ligand>
        <name>ATP</name>
        <dbReference type="ChEBI" id="CHEBI:30616"/>
    </ligand>
</feature>
<feature type="compositionally biased region" description="Low complexity" evidence="12">
    <location>
        <begin position="139"/>
        <end position="152"/>
    </location>
</feature>
<dbReference type="PROSITE" id="PS50001">
    <property type="entry name" value="SH2"/>
    <property type="match status" value="1"/>
</dbReference>
<evidence type="ECO:0000256" key="8">
    <source>
        <dbReference type="PROSITE-ProRule" id="PRU00191"/>
    </source>
</evidence>